<feature type="non-terminal residue" evidence="11">
    <location>
        <position position="1"/>
    </location>
</feature>
<evidence type="ECO:0000256" key="6">
    <source>
        <dbReference type="PROSITE-ProRule" id="PRU01382"/>
    </source>
</evidence>
<dbReference type="PROSITE" id="PS00176">
    <property type="entry name" value="TOPO_IB_1"/>
    <property type="match status" value="1"/>
</dbReference>
<dbReference type="Gene3D" id="1.10.132.10">
    <property type="match status" value="1"/>
</dbReference>
<keyword evidence="4 6" id="KW-0238">DNA-binding</keyword>
<dbReference type="SUPFAM" id="SSF56349">
    <property type="entry name" value="DNA breaking-rejoining enzymes"/>
    <property type="match status" value="1"/>
</dbReference>
<comment type="similarity">
    <text evidence="2 6 7">Belongs to the type IB topoisomerase family.</text>
</comment>
<evidence type="ECO:0000313" key="12">
    <source>
        <dbReference type="Proteomes" id="UP000825002"/>
    </source>
</evidence>
<keyword evidence="12" id="KW-1185">Reference proteome</keyword>
<feature type="compositionally biased region" description="Basic and acidic residues" evidence="9">
    <location>
        <begin position="31"/>
        <end position="40"/>
    </location>
</feature>
<dbReference type="InterPro" id="IPR013499">
    <property type="entry name" value="TopoI_euk"/>
</dbReference>
<dbReference type="Pfam" id="PF02919">
    <property type="entry name" value="Topoisom_I_N"/>
    <property type="match status" value="1"/>
</dbReference>
<dbReference type="InterPro" id="IPR018521">
    <property type="entry name" value="TopoIB_AS"/>
</dbReference>
<dbReference type="Pfam" id="PF01028">
    <property type="entry name" value="Topoisom_I"/>
    <property type="match status" value="1"/>
</dbReference>
<gene>
    <name evidence="11" type="primary">TOP1</name>
    <name evidence="11" type="ORF">GZH46_01535</name>
</gene>
<name>A0ABQ7S929_9ACAR</name>
<evidence type="ECO:0000259" key="10">
    <source>
        <dbReference type="SMART" id="SM00435"/>
    </source>
</evidence>
<feature type="coiled-coil region" evidence="8">
    <location>
        <begin position="510"/>
        <end position="570"/>
    </location>
</feature>
<organism evidence="11 12">
    <name type="scientific">Fragariocoptes setiger</name>
    <dbReference type="NCBI Taxonomy" id="1670756"/>
    <lineage>
        <taxon>Eukaryota</taxon>
        <taxon>Metazoa</taxon>
        <taxon>Ecdysozoa</taxon>
        <taxon>Arthropoda</taxon>
        <taxon>Chelicerata</taxon>
        <taxon>Arachnida</taxon>
        <taxon>Acari</taxon>
        <taxon>Acariformes</taxon>
        <taxon>Trombidiformes</taxon>
        <taxon>Prostigmata</taxon>
        <taxon>Eupodina</taxon>
        <taxon>Eriophyoidea</taxon>
        <taxon>Phytoptidae</taxon>
        <taxon>Fragariocoptes</taxon>
    </lineage>
</organism>
<accession>A0ABQ7S929</accession>
<dbReference type="InterPro" id="IPR014711">
    <property type="entry name" value="TopoI_cat_a-hlx-sub_euk"/>
</dbReference>
<keyword evidence="5 6" id="KW-0413">Isomerase</keyword>
<evidence type="ECO:0000256" key="8">
    <source>
        <dbReference type="SAM" id="Coils"/>
    </source>
</evidence>
<dbReference type="Proteomes" id="UP000825002">
    <property type="component" value="Unassembled WGS sequence"/>
</dbReference>
<comment type="catalytic activity">
    <reaction evidence="1 6 7">
        <text>ATP-independent breakage of single-stranded DNA, followed by passage and rejoining.</text>
        <dbReference type="EC" id="5.6.2.1"/>
    </reaction>
</comment>
<feature type="domain" description="DNA topoisomerase I eukaryotic-type" evidence="10">
    <location>
        <begin position="207"/>
        <end position="596"/>
    </location>
</feature>
<dbReference type="InterPro" id="IPR025834">
    <property type="entry name" value="TopoI_C_dom"/>
</dbReference>
<evidence type="ECO:0000256" key="2">
    <source>
        <dbReference type="ARBA" id="ARBA00006645"/>
    </source>
</evidence>
<dbReference type="InterPro" id="IPR013034">
    <property type="entry name" value="DNA_topo_DNA_db_N_dom1"/>
</dbReference>
<dbReference type="CDD" id="cd03488">
    <property type="entry name" value="Topoisomer_IB_N_htopoI_like"/>
    <property type="match status" value="1"/>
</dbReference>
<keyword evidence="8" id="KW-0175">Coiled coil</keyword>
<comment type="function">
    <text evidence="7">Releases the supercoiling and torsional tension of DNA introduced during the DNA replication and transcription by transiently cleaving and rejoining one strand of the DNA duplex. Introduces a single-strand break via transesterification at the specific target site 5'-[CT]CCTTp site in duplex DNA. The scissile phosphodiester is attacked by the catalytic tyrosine of the enzyme, resulting in the formation of a DNA-(3'-phosphotyrosyl)-enzyme intermediate and the expulsion of a 5'-OH DNA strand. The free DNA strand then undergoes passage around the unbroken strand thus removing DNA supercoils. Finally, in the religation step, the DNA 5'-OH attacks the covalent intermediate to expel the active-site tyrosine and restore the DNA phosphodiester backbone.</text>
</comment>
<reference evidence="11 12" key="1">
    <citation type="submission" date="2020-10" db="EMBL/GenBank/DDBJ databases">
        <authorList>
            <person name="Klimov P.B."/>
            <person name="Dyachkov S.M."/>
            <person name="Chetverikov P.E."/>
        </authorList>
    </citation>
    <scope>NUCLEOTIDE SEQUENCE [LARGE SCALE GENOMIC DNA]</scope>
    <source>
        <strain evidence="11">BMOC 18-1129-001#AD2665</strain>
        <tissue evidence="11">Entire mites</tissue>
    </source>
</reference>
<dbReference type="EMBL" id="JAIFTH010000283">
    <property type="protein sequence ID" value="KAG9509934.1"/>
    <property type="molecule type" value="Genomic_DNA"/>
</dbReference>
<feature type="compositionally biased region" description="Basic residues" evidence="9">
    <location>
        <begin position="1"/>
        <end position="30"/>
    </location>
</feature>
<dbReference type="InterPro" id="IPR051062">
    <property type="entry name" value="Topoisomerase_IB"/>
</dbReference>
<keyword evidence="3 6" id="KW-0799">Topoisomerase</keyword>
<dbReference type="SMART" id="SM00435">
    <property type="entry name" value="TOPEUc"/>
    <property type="match status" value="1"/>
</dbReference>
<dbReference type="Gene3D" id="3.90.15.10">
    <property type="entry name" value="Topoisomerase I, Chain A, domain 3"/>
    <property type="match status" value="1"/>
</dbReference>
<comment type="caution">
    <text evidence="11">The sequence shown here is derived from an EMBL/GenBank/DDBJ whole genome shotgun (WGS) entry which is preliminary data.</text>
</comment>
<evidence type="ECO:0000256" key="3">
    <source>
        <dbReference type="ARBA" id="ARBA00023029"/>
    </source>
</evidence>
<dbReference type="InterPro" id="IPR036202">
    <property type="entry name" value="TopoI_DNA-bd_euk_N_sf"/>
</dbReference>
<dbReference type="Pfam" id="PF14370">
    <property type="entry name" value="Topo_C_assoc"/>
    <property type="match status" value="1"/>
</dbReference>
<evidence type="ECO:0000256" key="5">
    <source>
        <dbReference type="ARBA" id="ARBA00023235"/>
    </source>
</evidence>
<evidence type="ECO:0000256" key="9">
    <source>
        <dbReference type="SAM" id="MobiDB-lite"/>
    </source>
</evidence>
<dbReference type="InterPro" id="IPR048045">
    <property type="entry name" value="Topoisomer_I_DNA-bd"/>
</dbReference>
<dbReference type="Gene3D" id="2.170.11.10">
    <property type="entry name" value="DNA Topoisomerase I, domain 2"/>
    <property type="match status" value="1"/>
</dbReference>
<feature type="region of interest" description="Disordered" evidence="9">
    <location>
        <begin position="1"/>
        <end position="40"/>
    </location>
</feature>
<dbReference type="SUPFAM" id="SSF46596">
    <property type="entry name" value="Eukaryotic DNA topoisomerase I, dispensable insert domain"/>
    <property type="match status" value="1"/>
</dbReference>
<dbReference type="InterPro" id="IPR008336">
    <property type="entry name" value="TopoI_DNA-bd_euk"/>
</dbReference>
<feature type="coiled-coil region" evidence="8">
    <location>
        <begin position="157"/>
        <end position="184"/>
    </location>
</feature>
<evidence type="ECO:0000256" key="7">
    <source>
        <dbReference type="RuleBase" id="RU365101"/>
    </source>
</evidence>
<dbReference type="EC" id="5.6.2.1" evidence="7"/>
<dbReference type="PANTHER" id="PTHR10290">
    <property type="entry name" value="DNA TOPOISOMERASE I"/>
    <property type="match status" value="1"/>
</dbReference>
<dbReference type="SUPFAM" id="SSF56741">
    <property type="entry name" value="Eukaryotic DNA topoisomerase I, N-terminal DNA-binding fragment"/>
    <property type="match status" value="1"/>
</dbReference>
<proteinExistence type="inferred from homology"/>
<dbReference type="PROSITE" id="PS52038">
    <property type="entry name" value="TOPO_IB_2"/>
    <property type="match status" value="1"/>
</dbReference>
<dbReference type="InterPro" id="IPR001631">
    <property type="entry name" value="TopoI"/>
</dbReference>
<dbReference type="Gene3D" id="1.10.10.41">
    <property type="entry name" value="Yeast DNA topoisomerase - domain 1"/>
    <property type="match status" value="1"/>
</dbReference>
<dbReference type="InterPro" id="IPR011010">
    <property type="entry name" value="DNA_brk_join_enz"/>
</dbReference>
<dbReference type="InterPro" id="IPR013030">
    <property type="entry name" value="DNA_topo_DNA_db_N_dom2"/>
</dbReference>
<dbReference type="PANTHER" id="PTHR10290:SF3">
    <property type="entry name" value="DNA TOPOISOMERASE 1"/>
    <property type="match status" value="1"/>
</dbReference>
<dbReference type="InterPro" id="IPR013500">
    <property type="entry name" value="TopoI_cat_euk"/>
</dbReference>
<evidence type="ECO:0000256" key="1">
    <source>
        <dbReference type="ARBA" id="ARBA00000213"/>
    </source>
</evidence>
<protein>
    <recommendedName>
        <fullName evidence="7">DNA topoisomerase I</fullName>
        <ecNumber evidence="7">5.6.2.1</ecNumber>
    </recommendedName>
    <alternativeName>
        <fullName evidence="7">DNA topoisomerase 1</fullName>
    </alternativeName>
</protein>
<sequence length="624" mass="73702">KKKIKLEKKEKKDKKDKKDKRDKKDKKDRKDKKENKIKIKKEKEEPEHIWKWWEEPELEAGTKWRSLEHKGPVLAPDYEPLPNHVKFYYDSKPVKLSPEAEEVAGFYARMLDHDYTKKKEFNDNFFKDWRKTMNKTERALITDLKKCDFREMDLYFKEESEKRKNRSKEEKVKEKEQAEKVAAEYGFCIVDGHKQKIGNFKIEPPGLFRGRGEHPKMGKLKKRIQPEDIIINIGKGVPIPKPPPGHKWKEVRHDNTVSWLASWTENIMNSVKYIMLNPSSKAKSQKDYQKYEKARELKKHINKIREDYKRDFSAKEMVVRQRAVALYFIDRLALRAGNEKDEDQADTVGCCSLRIEHIELSTEIDDDNDQSLTDSPKEKDLDDDKKLKYMVSFDFLGKDSIRYENKVAVKKKVYKNLQKFMHGKRPSDELFDRLNTVSLNKYLNSLMDGLTAKVFRTYNASKTLQDELDQRTNAKMTMAEKILAYNRANRAVAVLCNHQRAPPKTHEKQMENLDQKITEKEKQLKAAKKELKQAKSEKDSKAKEKLTKRINQINDQLHKLDIQKKDKAENKTIALGTSKLNYLDPRISVAWCKKYDVPIDKIYNKTQREKFQWAIAMATPDYKF</sequence>
<dbReference type="PRINTS" id="PR00416">
    <property type="entry name" value="EUTPISMRASEI"/>
</dbReference>
<evidence type="ECO:0000256" key="4">
    <source>
        <dbReference type="ARBA" id="ARBA00023125"/>
    </source>
</evidence>
<dbReference type="CDD" id="cd00659">
    <property type="entry name" value="Topo_IB_C"/>
    <property type="match status" value="1"/>
</dbReference>
<dbReference type="InterPro" id="IPR014727">
    <property type="entry name" value="TopoI_cat_a/b-sub_euk"/>
</dbReference>
<feature type="active site" description="O-(3'-phospho-DNA)-tyrosine intermediate" evidence="6">
    <location>
        <position position="582"/>
    </location>
</feature>
<evidence type="ECO:0000313" key="11">
    <source>
        <dbReference type="EMBL" id="KAG9509934.1"/>
    </source>
</evidence>